<evidence type="ECO:0000313" key="5">
    <source>
        <dbReference type="EMBL" id="ARE29395.1"/>
    </source>
</evidence>
<accession>A0A1V0PJK1</accession>
<organism evidence="5 6">
    <name type="scientific">Lactococcus lactis subsp. cremoris</name>
    <name type="common">Streptococcus cremoris</name>
    <dbReference type="NCBI Taxonomy" id="1359"/>
    <lineage>
        <taxon>Bacteria</taxon>
        <taxon>Bacillati</taxon>
        <taxon>Bacillota</taxon>
        <taxon>Bacilli</taxon>
        <taxon>Lactobacillales</taxon>
        <taxon>Streptococcaceae</taxon>
        <taxon>Lactococcus</taxon>
    </lineage>
</organism>
<gene>
    <name evidence="5" type="ORF">LLJM1_2053</name>
</gene>
<dbReference type="InterPro" id="IPR004107">
    <property type="entry name" value="Integrase_SAM-like_N"/>
</dbReference>
<dbReference type="Gene3D" id="1.10.150.130">
    <property type="match status" value="1"/>
</dbReference>
<dbReference type="PANTHER" id="PTHR30349">
    <property type="entry name" value="PHAGE INTEGRASE-RELATED"/>
    <property type="match status" value="1"/>
</dbReference>
<dbReference type="Pfam" id="PF14657">
    <property type="entry name" value="Arm-DNA-bind_4"/>
    <property type="match status" value="1"/>
</dbReference>
<dbReference type="GO" id="GO:0003677">
    <property type="term" value="F:DNA binding"/>
    <property type="evidence" value="ECO:0007669"/>
    <property type="project" value="UniProtKB-UniRule"/>
</dbReference>
<dbReference type="InterPro" id="IPR011010">
    <property type="entry name" value="DNA_brk_join_enz"/>
</dbReference>
<keyword evidence="3" id="KW-0238">DNA-binding</keyword>
<dbReference type="Pfam" id="PF00589">
    <property type="entry name" value="Phage_integrase"/>
    <property type="match status" value="1"/>
</dbReference>
<sequence>MTVRKDKQTGLWLIDISGGVNPVTGKRRRHIKRGIKTRREAITLEPQLRIQKFGDSSKIKGITIDLLYTLTQEEDKNNHRRDTYLHTQEVYYRKHFMGYFENAKIDKLTPKDMEIFRQTLIKKNLEASTINRLMAQLSKLFNTAVKQGFRPDNPCLALRKLPESPQPIHYWTLDEFNTFMSLFEVEEYPYQLFFKVAFSTGMRKGELLALTWEDVDFSRQTINVNKTLVRLPDGQMSFHPPKTKSGYRSITIHKSLTQELQAWRDKQRELLTPYCEDPNTLQLFQFIPEPLNEFRVKRAFDKVMARTTKLRKIRIHDFRHSHVALLIENEESPYVIKERLGHKSIKTTYNTYGHLYPNRQKSLSDKLDGLF</sequence>
<dbReference type="Proteomes" id="UP000191806">
    <property type="component" value="Chromosome"/>
</dbReference>
<proteinExistence type="inferred from homology"/>
<dbReference type="CDD" id="cd01189">
    <property type="entry name" value="INT_ICEBs1_C_like"/>
    <property type="match status" value="1"/>
</dbReference>
<dbReference type="EMBL" id="CP015899">
    <property type="protein sequence ID" value="ARE29395.1"/>
    <property type="molecule type" value="Genomic_DNA"/>
</dbReference>
<dbReference type="PANTHER" id="PTHR30349:SF64">
    <property type="entry name" value="PROPHAGE INTEGRASE INTD-RELATED"/>
    <property type="match status" value="1"/>
</dbReference>
<dbReference type="InterPro" id="IPR010998">
    <property type="entry name" value="Integrase_recombinase_N"/>
</dbReference>
<dbReference type="AlphaFoldDB" id="A0A1V0PJK1"/>
<dbReference type="Gene3D" id="1.10.443.10">
    <property type="entry name" value="Intergrase catalytic core"/>
    <property type="match status" value="1"/>
</dbReference>
<reference evidence="5 6" key="1">
    <citation type="journal article" date="2017" name="BMC Genomics">
        <title>Comparative and functional genomics of the Lactococcus lactis taxon; insights into evolution and niche adaptation.</title>
        <authorList>
            <person name="Kelleher P."/>
            <person name="Bottacini F."/>
            <person name="Mahony J."/>
            <person name="Kilcawley K.N."/>
            <person name="van Sinderen D."/>
        </authorList>
    </citation>
    <scope>NUCLEOTIDE SEQUENCE [LARGE SCALE GENOMIC DNA]</scope>
    <source>
        <strain evidence="5 6">JM1</strain>
    </source>
</reference>
<dbReference type="PROSITE" id="PS51900">
    <property type="entry name" value="CB"/>
    <property type="match status" value="1"/>
</dbReference>
<dbReference type="GO" id="GO:0006310">
    <property type="term" value="P:DNA recombination"/>
    <property type="evidence" value="ECO:0007669"/>
    <property type="project" value="UniProtKB-KW"/>
</dbReference>
<evidence type="ECO:0000256" key="3">
    <source>
        <dbReference type="ARBA" id="ARBA00023125"/>
    </source>
</evidence>
<dbReference type="SUPFAM" id="SSF56349">
    <property type="entry name" value="DNA breaking-rejoining enzymes"/>
    <property type="match status" value="1"/>
</dbReference>
<dbReference type="PROSITE" id="PS51898">
    <property type="entry name" value="TYR_RECOMBINASE"/>
    <property type="match status" value="1"/>
</dbReference>
<dbReference type="GO" id="GO:0015074">
    <property type="term" value="P:DNA integration"/>
    <property type="evidence" value="ECO:0007669"/>
    <property type="project" value="InterPro"/>
</dbReference>
<dbReference type="InterPro" id="IPR013762">
    <property type="entry name" value="Integrase-like_cat_sf"/>
</dbReference>
<keyword evidence="2" id="KW-0229">DNA integration</keyword>
<dbReference type="RefSeq" id="WP_032951003.1">
    <property type="nucleotide sequence ID" value="NZ_CP015899.2"/>
</dbReference>
<keyword evidence="4" id="KW-0233">DNA recombination</keyword>
<dbReference type="InterPro" id="IPR050090">
    <property type="entry name" value="Tyrosine_recombinase_XerCD"/>
</dbReference>
<evidence type="ECO:0000256" key="2">
    <source>
        <dbReference type="ARBA" id="ARBA00022908"/>
    </source>
</evidence>
<comment type="similarity">
    <text evidence="1">Belongs to the 'phage' integrase family.</text>
</comment>
<dbReference type="InterPro" id="IPR044068">
    <property type="entry name" value="CB"/>
</dbReference>
<dbReference type="Pfam" id="PF14659">
    <property type="entry name" value="Phage_int_SAM_3"/>
    <property type="match status" value="1"/>
</dbReference>
<evidence type="ECO:0000313" key="6">
    <source>
        <dbReference type="Proteomes" id="UP000191806"/>
    </source>
</evidence>
<dbReference type="InterPro" id="IPR002104">
    <property type="entry name" value="Integrase_catalytic"/>
</dbReference>
<evidence type="ECO:0000256" key="4">
    <source>
        <dbReference type="ARBA" id="ARBA00023172"/>
    </source>
</evidence>
<name>A0A1V0PJK1_LACLC</name>
<dbReference type="InterPro" id="IPR028259">
    <property type="entry name" value="AP2-like_int_N"/>
</dbReference>
<protein>
    <submittedName>
        <fullName evidence="5">Tyrosine-type recombinase/integrase</fullName>
    </submittedName>
</protein>
<evidence type="ECO:0000256" key="1">
    <source>
        <dbReference type="ARBA" id="ARBA00008857"/>
    </source>
</evidence>